<dbReference type="PANTHER" id="PTHR43611:SF3">
    <property type="entry name" value="FLAVIN MONONUCLEOTIDE HYDROLASE 1, CHLOROPLATIC"/>
    <property type="match status" value="1"/>
</dbReference>
<keyword evidence="2" id="KW-1185">Reference proteome</keyword>
<dbReference type="InterPro" id="IPR006439">
    <property type="entry name" value="HAD-SF_hydro_IA"/>
</dbReference>
<comment type="caution">
    <text evidence="1">The sequence shown here is derived from an EMBL/GenBank/DDBJ whole genome shotgun (WGS) entry which is preliminary data.</text>
</comment>
<dbReference type="OrthoDB" id="9797415at2"/>
<proteinExistence type="predicted"/>
<dbReference type="InterPro" id="IPR023214">
    <property type="entry name" value="HAD_sf"/>
</dbReference>
<dbReference type="SFLD" id="SFLDG01129">
    <property type="entry name" value="C1.5:_HAD__Beta-PGM__Phosphata"/>
    <property type="match status" value="1"/>
</dbReference>
<dbReference type="Proteomes" id="UP000285575">
    <property type="component" value="Unassembled WGS sequence"/>
</dbReference>
<dbReference type="CDD" id="cd02603">
    <property type="entry name" value="HAD_sEH-N_like"/>
    <property type="match status" value="1"/>
</dbReference>
<gene>
    <name evidence="1" type="ORF">EOE66_07140</name>
</gene>
<sequence>MSAKKFVFDFGRVVFRWEPAAVLQQVLPERATDSTAAAHWVAQIFQSYGGDWGEYDRGTVSPAELVQRIAARTGLHQAEVQRVVQAVPLSLTPLPETVALIERLHAAGRRLYYLSNMPAPMADHLEATHGFLRLFSDGVFSGRVHHNKPEPAIYEIAAQRFGHPVSELVFLDDHPPNIEAARALGWHGRVFHHAAQAEAELRAAGWL</sequence>
<dbReference type="Gene3D" id="3.40.50.1000">
    <property type="entry name" value="HAD superfamily/HAD-like"/>
    <property type="match status" value="1"/>
</dbReference>
<protein>
    <submittedName>
        <fullName evidence="1">HAD family phosphatase</fullName>
    </submittedName>
</protein>
<dbReference type="NCBIfam" id="TIGR01509">
    <property type="entry name" value="HAD-SF-IA-v3"/>
    <property type="match status" value="1"/>
</dbReference>
<dbReference type="SFLD" id="SFLDS00003">
    <property type="entry name" value="Haloacid_Dehalogenase"/>
    <property type="match status" value="1"/>
</dbReference>
<dbReference type="Pfam" id="PF00702">
    <property type="entry name" value="Hydrolase"/>
    <property type="match status" value="1"/>
</dbReference>
<organism evidence="1 2">
    <name type="scientific">Rubrivivax rivuli</name>
    <dbReference type="NCBI Taxonomy" id="1862385"/>
    <lineage>
        <taxon>Bacteria</taxon>
        <taxon>Pseudomonadati</taxon>
        <taxon>Pseudomonadota</taxon>
        <taxon>Betaproteobacteria</taxon>
        <taxon>Burkholderiales</taxon>
        <taxon>Sphaerotilaceae</taxon>
        <taxon>Rubrivivax</taxon>
    </lineage>
</organism>
<reference evidence="1 2" key="1">
    <citation type="submission" date="2019-01" db="EMBL/GenBank/DDBJ databases">
        <authorList>
            <person name="Chen W.-M."/>
        </authorList>
    </citation>
    <scope>NUCLEOTIDE SEQUENCE [LARGE SCALE GENOMIC DNA]</scope>
    <source>
        <strain evidence="1 2">KYPY4</strain>
    </source>
</reference>
<name>A0A437RM14_9BURK</name>
<evidence type="ECO:0000313" key="2">
    <source>
        <dbReference type="Proteomes" id="UP000285575"/>
    </source>
</evidence>
<dbReference type="SUPFAM" id="SSF56784">
    <property type="entry name" value="HAD-like"/>
    <property type="match status" value="1"/>
</dbReference>
<dbReference type="InterPro" id="IPR036412">
    <property type="entry name" value="HAD-like_sf"/>
</dbReference>
<dbReference type="PANTHER" id="PTHR43611">
    <property type="entry name" value="ALPHA-D-GLUCOSE 1-PHOSPHATE PHOSPHATASE"/>
    <property type="match status" value="1"/>
</dbReference>
<dbReference type="EMBL" id="SACR01000002">
    <property type="protein sequence ID" value="RVU47827.1"/>
    <property type="molecule type" value="Genomic_DNA"/>
</dbReference>
<dbReference type="AlphaFoldDB" id="A0A437RM14"/>
<evidence type="ECO:0000313" key="1">
    <source>
        <dbReference type="EMBL" id="RVU47827.1"/>
    </source>
</evidence>
<accession>A0A437RM14</accession>